<dbReference type="Gene3D" id="2.60.260.20">
    <property type="entry name" value="Urease metallochaperone UreE, N-terminal domain"/>
    <property type="match status" value="1"/>
</dbReference>
<reference evidence="4 5" key="1">
    <citation type="journal article" date="2016" name="Nat. Commun.">
        <title>Thousands of microbial genomes shed light on interconnected biogeochemical processes in an aquifer system.</title>
        <authorList>
            <person name="Anantharaman K."/>
            <person name="Brown C.T."/>
            <person name="Hug L.A."/>
            <person name="Sharon I."/>
            <person name="Castelle C.J."/>
            <person name="Probst A.J."/>
            <person name="Thomas B.C."/>
            <person name="Singh A."/>
            <person name="Wilkins M.J."/>
            <person name="Karaoz U."/>
            <person name="Brodie E.L."/>
            <person name="Williams K.H."/>
            <person name="Hubbard S.S."/>
            <person name="Banfield J.F."/>
        </authorList>
    </citation>
    <scope>NUCLEOTIDE SEQUENCE [LARGE SCALE GENOMIC DNA]</scope>
</reference>
<protein>
    <recommendedName>
        <fullName evidence="6">Molecular chaperone DnaJ</fullName>
    </recommendedName>
</protein>
<dbReference type="InterPro" id="IPR001305">
    <property type="entry name" value="HSP_DnaJ_Cys-rich_dom"/>
</dbReference>
<feature type="domain" description="CR-type" evidence="3">
    <location>
        <begin position="143"/>
        <end position="225"/>
    </location>
</feature>
<dbReference type="Gene3D" id="1.10.287.110">
    <property type="entry name" value="DnaJ domain"/>
    <property type="match status" value="1"/>
</dbReference>
<sequence length="278" mass="30440">MAKDYYQTLGITRTASPDDIKKAYRKMAHQYHPDKQGGNEAKFKEVNEAYQVLSDPKKRESYDNFGFAYNDGGFQGGQEYADFSDLFRGFGGGRGGGGFESIFDIFSEMRGGGEGYARPSYQDESQKGEDIYMEAHISKKDLGSTKVFEYSVLDRCGECGGGGVEKGYKIVNCGTCGGAGQVRQTSRSAFGVFTQIGVCPKCRGKRKLPEKECHICSGGGRMKSKRKIEIRIPQDIEHNYTVVVPKSGNAGPRYAGGFGEASKESRPPGDLVISIKIK</sequence>
<dbReference type="CDD" id="cd10719">
    <property type="entry name" value="DnaJ_zf"/>
    <property type="match status" value="1"/>
</dbReference>
<feature type="zinc finger region" description="CR-type" evidence="1">
    <location>
        <begin position="143"/>
        <end position="225"/>
    </location>
</feature>
<dbReference type="SMART" id="SM00271">
    <property type="entry name" value="DnaJ"/>
    <property type="match status" value="1"/>
</dbReference>
<dbReference type="GO" id="GO:0031072">
    <property type="term" value="F:heat shock protein binding"/>
    <property type="evidence" value="ECO:0007669"/>
    <property type="project" value="InterPro"/>
</dbReference>
<evidence type="ECO:0008006" key="6">
    <source>
        <dbReference type="Google" id="ProtNLM"/>
    </source>
</evidence>
<dbReference type="InterPro" id="IPR001623">
    <property type="entry name" value="DnaJ_domain"/>
</dbReference>
<dbReference type="Proteomes" id="UP000177117">
    <property type="component" value="Unassembled WGS sequence"/>
</dbReference>
<proteinExistence type="predicted"/>
<dbReference type="Pfam" id="PF00226">
    <property type="entry name" value="DnaJ"/>
    <property type="match status" value="1"/>
</dbReference>
<dbReference type="GO" id="GO:0042026">
    <property type="term" value="P:protein refolding"/>
    <property type="evidence" value="ECO:0007669"/>
    <property type="project" value="TreeGrafter"/>
</dbReference>
<keyword evidence="1" id="KW-0863">Zinc-finger</keyword>
<dbReference type="PANTHER" id="PTHR43096:SF10">
    <property type="entry name" value="CHAPERONE PROTEIN DNAJ A6, CHLOROPLASTIC"/>
    <property type="match status" value="1"/>
</dbReference>
<dbReference type="InterPro" id="IPR036869">
    <property type="entry name" value="J_dom_sf"/>
</dbReference>
<dbReference type="GO" id="GO:0008270">
    <property type="term" value="F:zinc ion binding"/>
    <property type="evidence" value="ECO:0007669"/>
    <property type="project" value="UniProtKB-KW"/>
</dbReference>
<keyword evidence="1" id="KW-0862">Zinc</keyword>
<name>A0A1F8EHE5_9BACT</name>
<dbReference type="GO" id="GO:0005737">
    <property type="term" value="C:cytoplasm"/>
    <property type="evidence" value="ECO:0007669"/>
    <property type="project" value="TreeGrafter"/>
</dbReference>
<dbReference type="InterPro" id="IPR036410">
    <property type="entry name" value="HSP_DnaJ_Cys-rich_dom_sf"/>
</dbReference>
<dbReference type="GO" id="GO:0051082">
    <property type="term" value="F:unfolded protein binding"/>
    <property type="evidence" value="ECO:0007669"/>
    <property type="project" value="InterPro"/>
</dbReference>
<evidence type="ECO:0000259" key="2">
    <source>
        <dbReference type="PROSITE" id="PS50076"/>
    </source>
</evidence>
<accession>A0A1F8EHE5</accession>
<dbReference type="SUPFAM" id="SSF57938">
    <property type="entry name" value="DnaJ/Hsp40 cysteine-rich domain"/>
    <property type="match status" value="1"/>
</dbReference>
<dbReference type="PANTHER" id="PTHR43096">
    <property type="entry name" value="DNAJ HOMOLOG 1, MITOCHONDRIAL-RELATED"/>
    <property type="match status" value="1"/>
</dbReference>
<dbReference type="InterPro" id="IPR018253">
    <property type="entry name" value="DnaJ_domain_CS"/>
</dbReference>
<dbReference type="AlphaFoldDB" id="A0A1F8EHE5"/>
<feature type="domain" description="J" evidence="2">
    <location>
        <begin position="4"/>
        <end position="66"/>
    </location>
</feature>
<keyword evidence="1" id="KW-0479">Metal-binding</keyword>
<organism evidence="4 5">
    <name type="scientific">Candidatus Yanofskybacteria bacterium RIFCSPHIGHO2_01_FULL_41_53</name>
    <dbReference type="NCBI Taxonomy" id="1802663"/>
    <lineage>
        <taxon>Bacteria</taxon>
        <taxon>Candidatus Yanofskyibacteriota</taxon>
    </lineage>
</organism>
<dbReference type="PROSITE" id="PS50076">
    <property type="entry name" value="DNAJ_2"/>
    <property type="match status" value="1"/>
</dbReference>
<evidence type="ECO:0000313" key="5">
    <source>
        <dbReference type="Proteomes" id="UP000177117"/>
    </source>
</evidence>
<dbReference type="CDD" id="cd06257">
    <property type="entry name" value="DnaJ"/>
    <property type="match status" value="1"/>
</dbReference>
<evidence type="ECO:0000256" key="1">
    <source>
        <dbReference type="PROSITE-ProRule" id="PRU00546"/>
    </source>
</evidence>
<evidence type="ECO:0000313" key="4">
    <source>
        <dbReference type="EMBL" id="OGN00255.1"/>
    </source>
</evidence>
<evidence type="ECO:0000259" key="3">
    <source>
        <dbReference type="PROSITE" id="PS51188"/>
    </source>
</evidence>
<comment type="caution">
    <text evidence="4">The sequence shown here is derived from an EMBL/GenBank/DDBJ whole genome shotgun (WGS) entry which is preliminary data.</text>
</comment>
<gene>
    <name evidence="4" type="ORF">A2650_04450</name>
</gene>
<dbReference type="Gene3D" id="2.10.230.10">
    <property type="entry name" value="Heat shock protein DnaJ, cysteine-rich domain"/>
    <property type="match status" value="1"/>
</dbReference>
<dbReference type="SUPFAM" id="SSF46565">
    <property type="entry name" value="Chaperone J-domain"/>
    <property type="match status" value="1"/>
</dbReference>
<dbReference type="Pfam" id="PF00684">
    <property type="entry name" value="DnaJ_CXXCXGXG"/>
    <property type="match status" value="1"/>
</dbReference>
<dbReference type="EMBL" id="MGJD01000024">
    <property type="protein sequence ID" value="OGN00255.1"/>
    <property type="molecule type" value="Genomic_DNA"/>
</dbReference>
<dbReference type="PROSITE" id="PS51188">
    <property type="entry name" value="ZF_CR"/>
    <property type="match status" value="1"/>
</dbReference>
<dbReference type="PRINTS" id="PR00625">
    <property type="entry name" value="JDOMAIN"/>
</dbReference>
<dbReference type="PROSITE" id="PS00636">
    <property type="entry name" value="DNAJ_1"/>
    <property type="match status" value="1"/>
</dbReference>